<dbReference type="RefSeq" id="WP_114896784.1">
    <property type="nucleotide sequence ID" value="NZ_CP022674.1"/>
</dbReference>
<dbReference type="EMBL" id="CP022674">
    <property type="protein sequence ID" value="AXI31454.1"/>
    <property type="molecule type" value="Genomic_DNA"/>
</dbReference>
<sequence length="59" mass="6922">MKENQKRINPITYKKDGLIVTVYSTNKPSPEAIRNTNRKINEIMNKRYAKSVQNRNENA</sequence>
<reference evidence="1 2" key="1">
    <citation type="submission" date="2017-07" db="EMBL/GenBank/DDBJ databases">
        <title>Isolation and development of strain Bacillus megaterium SR7 for enhanced growth and metabolite production under supercritical carbon dioxide.</title>
        <authorList>
            <person name="Freedman A.J.E."/>
            <person name="Peet K.C."/>
            <person name="Boock J.T."/>
            <person name="Penn K."/>
            <person name="Prather K.L.J."/>
            <person name="Thompson J.R."/>
        </authorList>
    </citation>
    <scope>NUCLEOTIDE SEQUENCE [LARGE SCALE GENOMIC DNA]</scope>
    <source>
        <strain evidence="1 2">SR7</strain>
    </source>
</reference>
<evidence type="ECO:0000313" key="2">
    <source>
        <dbReference type="Proteomes" id="UP000253834"/>
    </source>
</evidence>
<proteinExistence type="predicted"/>
<gene>
    <name evidence="1" type="ORF">CIB87_21310</name>
</gene>
<organism evidence="1 2">
    <name type="scientific">Priestia megaterium</name>
    <name type="common">Bacillus megaterium</name>
    <dbReference type="NCBI Taxonomy" id="1404"/>
    <lineage>
        <taxon>Bacteria</taxon>
        <taxon>Bacillati</taxon>
        <taxon>Bacillota</taxon>
        <taxon>Bacilli</taxon>
        <taxon>Bacillales</taxon>
        <taxon>Bacillaceae</taxon>
        <taxon>Priestia</taxon>
    </lineage>
</organism>
<name>A0AA86LVT3_PRIMG</name>
<protein>
    <submittedName>
        <fullName evidence="1">Uncharacterized protein</fullName>
    </submittedName>
</protein>
<evidence type="ECO:0000313" key="1">
    <source>
        <dbReference type="EMBL" id="AXI31454.1"/>
    </source>
</evidence>
<dbReference type="AlphaFoldDB" id="A0AA86LVT3"/>
<dbReference type="Proteomes" id="UP000253834">
    <property type="component" value="Chromosome"/>
</dbReference>
<accession>A0AA86LVT3</accession>